<sequence length="105" mass="11554">MNGPANGPITGPFISKPCASDEALETVENSHISMAKYKVGRHVYGCGHGYDSVCLRARCRFFAAVEPENPNAVNYCDNIRREKVLIPFLACRDDLAAQNLIQQPT</sequence>
<dbReference type="RefSeq" id="XP_001806579.1">
    <property type="nucleotide sequence ID" value="XM_001806527.1"/>
</dbReference>
<reference evidence="2" key="1">
    <citation type="journal article" date="2007" name="Plant Cell">
        <title>Dothideomycete-plant interactions illuminated by genome sequencing and EST analysis of the wheat pathogen Stagonospora nodorum.</title>
        <authorList>
            <person name="Hane J.K."/>
            <person name="Lowe R.G."/>
            <person name="Solomon P.S."/>
            <person name="Tan K.C."/>
            <person name="Schoch C.L."/>
            <person name="Spatafora J.W."/>
            <person name="Crous P.W."/>
            <person name="Kodira C."/>
            <person name="Birren B.W."/>
            <person name="Galagan J.E."/>
            <person name="Torriani S.F."/>
            <person name="McDonald B.A."/>
            <person name="Oliver R.P."/>
        </authorList>
    </citation>
    <scope>NUCLEOTIDE SEQUENCE [LARGE SCALE GENOMIC DNA]</scope>
    <source>
        <strain evidence="2">SN15 / ATCC MYA-4574 / FGSC 10173</strain>
    </source>
</reference>
<dbReference type="Proteomes" id="UP000001055">
    <property type="component" value="Unassembled WGS sequence"/>
</dbReference>
<accession>Q0TVJ9</accession>
<evidence type="ECO:0000313" key="2">
    <source>
        <dbReference type="Proteomes" id="UP000001055"/>
    </source>
</evidence>
<protein>
    <submittedName>
        <fullName evidence="1">Uncharacterized protein</fullName>
    </submittedName>
</protein>
<proteinExistence type="predicted"/>
<gene>
    <name evidence="1" type="ORF">SNOG_16465</name>
</gene>
<evidence type="ECO:0000313" key="1">
    <source>
        <dbReference type="EMBL" id="EAT76163.1"/>
    </source>
</evidence>
<dbReference type="InParanoid" id="Q0TVJ9"/>
<dbReference type="GeneID" id="5983511"/>
<dbReference type="KEGG" id="pno:SNOG_16465"/>
<organism evidence="1 2">
    <name type="scientific">Phaeosphaeria nodorum (strain SN15 / ATCC MYA-4574 / FGSC 10173)</name>
    <name type="common">Glume blotch fungus</name>
    <name type="synonym">Parastagonospora nodorum</name>
    <dbReference type="NCBI Taxonomy" id="321614"/>
    <lineage>
        <taxon>Eukaryota</taxon>
        <taxon>Fungi</taxon>
        <taxon>Dikarya</taxon>
        <taxon>Ascomycota</taxon>
        <taxon>Pezizomycotina</taxon>
        <taxon>Dothideomycetes</taxon>
        <taxon>Pleosporomycetidae</taxon>
        <taxon>Pleosporales</taxon>
        <taxon>Pleosporineae</taxon>
        <taxon>Phaeosphaeriaceae</taxon>
        <taxon>Parastagonospora</taxon>
    </lineage>
</organism>
<dbReference type="AlphaFoldDB" id="Q0TVJ9"/>
<dbReference type="EMBL" id="CH445372">
    <property type="protein sequence ID" value="EAT76163.1"/>
    <property type="molecule type" value="Genomic_DNA"/>
</dbReference>
<name>Q0TVJ9_PHANO</name>